<evidence type="ECO:0000313" key="2">
    <source>
        <dbReference type="EMBL" id="CAG7897185.1"/>
    </source>
</evidence>
<proteinExistence type="predicted"/>
<dbReference type="EMBL" id="LS974624">
    <property type="protein sequence ID" value="CAG7897185.1"/>
    <property type="molecule type" value="Genomic_DNA"/>
</dbReference>
<organism evidence="2 3">
    <name type="scientific">Brassica campestris</name>
    <name type="common">Field mustard</name>
    <dbReference type="NCBI Taxonomy" id="3711"/>
    <lineage>
        <taxon>Eukaryota</taxon>
        <taxon>Viridiplantae</taxon>
        <taxon>Streptophyta</taxon>
        <taxon>Embryophyta</taxon>
        <taxon>Tracheophyta</taxon>
        <taxon>Spermatophyta</taxon>
        <taxon>Magnoliopsida</taxon>
        <taxon>eudicotyledons</taxon>
        <taxon>Gunneridae</taxon>
        <taxon>Pentapetalae</taxon>
        <taxon>rosids</taxon>
        <taxon>malvids</taxon>
        <taxon>Brassicales</taxon>
        <taxon>Brassicaceae</taxon>
        <taxon>Brassiceae</taxon>
        <taxon>Brassica</taxon>
    </lineage>
</organism>
<evidence type="ECO:0000313" key="3">
    <source>
        <dbReference type="Proteomes" id="UP000694005"/>
    </source>
</evidence>
<dbReference type="Gramene" id="A08p08510.2_BraZ1">
    <property type="protein sequence ID" value="A08p08510.2_BraZ1.CDS"/>
    <property type="gene ID" value="A08g08510.2_BraZ1"/>
</dbReference>
<protein>
    <submittedName>
        <fullName evidence="2">Uncharacterized protein</fullName>
    </submittedName>
</protein>
<accession>A0A8D9HDF0</accession>
<sequence>MKSEPDLASGSSSIGVRVRSRRKIGDEVCESMNSSGSFLGLSADIEEIKNAAMGETSPLPEGGGSLLVGPVSEIGVEEVAFWRQKFHLSENLVNRIPGPFDMVSDFRSGEVPVYEGFFESGFRDQVSSLIAKVSRAVNISPGQLNPPALRILIVMQNLGDLEDISRADFSSGRHVIEQLLGLPVDRREISFLVSEEVLDRCSIRGVISDPRGAEALEEYKRALEVTAARKAAIHRVVPAGGSNIQFTRSGKRQVAPIVAPSSSKKRSRASVFKPSLSASRSCSKALASLNSEVFPMTPTRPSLDEDTSKVVRSLQGDVLQVASQLFHLKGRMKNTSATKAERDALAIRLREEKDAILAKDEEIEAWKLRVQDLDEERERLEGRIFSYSDG</sequence>
<name>A0A8D9HDF0_BRACM</name>
<keyword evidence="1" id="KW-0175">Coiled coil</keyword>
<dbReference type="Proteomes" id="UP000694005">
    <property type="component" value="Chromosome A08"/>
</dbReference>
<gene>
    <name evidence="2" type="ORF">BRAPAZ1V2_A08P08510.2</name>
</gene>
<reference evidence="2 3" key="1">
    <citation type="submission" date="2021-07" db="EMBL/GenBank/DDBJ databases">
        <authorList>
            <consortium name="Genoscope - CEA"/>
            <person name="William W."/>
        </authorList>
    </citation>
    <scope>NUCLEOTIDE SEQUENCE [LARGE SCALE GENOMIC DNA]</scope>
</reference>
<dbReference type="AlphaFoldDB" id="A0A8D9HDF0"/>
<evidence type="ECO:0000256" key="1">
    <source>
        <dbReference type="SAM" id="Coils"/>
    </source>
</evidence>
<feature type="coiled-coil region" evidence="1">
    <location>
        <begin position="356"/>
        <end position="383"/>
    </location>
</feature>